<evidence type="ECO:0000256" key="7">
    <source>
        <dbReference type="ARBA" id="ARBA00022692"/>
    </source>
</evidence>
<keyword evidence="2 16" id="KW-1003">Cell membrane</keyword>
<name>A0ABP8N9M7_9BACT</name>
<keyword evidence="8 16" id="KW-1278">Translocase</keyword>
<evidence type="ECO:0000256" key="6">
    <source>
        <dbReference type="ARBA" id="ARBA00022643"/>
    </source>
</evidence>
<evidence type="ECO:0000256" key="14">
    <source>
        <dbReference type="ARBA" id="ARBA00023136"/>
    </source>
</evidence>
<evidence type="ECO:0000256" key="8">
    <source>
        <dbReference type="ARBA" id="ARBA00022967"/>
    </source>
</evidence>
<proteinExistence type="inferred from homology"/>
<protein>
    <recommendedName>
        <fullName evidence="16 17">Na(+)-translocating NADH-quinone reductase subunit C</fullName>
        <shortName evidence="16 17">Na(+)-NQR subunit C</shortName>
        <shortName evidence="16 17">Na(+)-translocating NQR subunit C</shortName>
        <ecNumber evidence="16 17">7.2.1.1</ecNumber>
    </recommendedName>
    <alternativeName>
        <fullName evidence="16 17">NQR complex subunit C</fullName>
    </alternativeName>
    <alternativeName>
        <fullName evidence="16 17">NQR-1 subunit C</fullName>
    </alternativeName>
</protein>
<keyword evidence="6 16" id="KW-0288">FMN</keyword>
<sequence length="238" mass="26177">MHSNRYTLIYAAVLSVITAVVLAVAAEGLKPAQEANIALDKKSNILRAVRFSSEKRAELEQAYATRIQEIVVDASGNEKTGIRATAVDMKDEIGKKPEARDLPLYVYTGDGGKKYYIIPVRGVGLWGPIWGYVSLEDDFNTVYGTYFDHKGETPGLGAEISEIPFQQQFQGKKIMSDDNQFISVNVIKKSEKSAVGNEHRVDAISGGTITSRGTDAMLKNCIAPYLAYFQKVKGSNRM</sequence>
<keyword evidence="9 16" id="KW-1133">Transmembrane helix</keyword>
<keyword evidence="7 16" id="KW-0812">Transmembrane</keyword>
<evidence type="ECO:0000256" key="4">
    <source>
        <dbReference type="ARBA" id="ARBA00022553"/>
    </source>
</evidence>
<evidence type="ECO:0000256" key="12">
    <source>
        <dbReference type="ARBA" id="ARBA00023065"/>
    </source>
</evidence>
<keyword evidence="13 16" id="KW-0830">Ubiquinone</keyword>
<dbReference type="SMART" id="SM00900">
    <property type="entry name" value="FMN_bind"/>
    <property type="match status" value="1"/>
</dbReference>
<evidence type="ECO:0000256" key="5">
    <source>
        <dbReference type="ARBA" id="ARBA00022630"/>
    </source>
</evidence>
<keyword evidence="11 16" id="KW-0915">Sodium</keyword>
<comment type="subunit">
    <text evidence="16 17">Composed of six subunits; NqrA, NqrB, NqrC, NqrD, NqrE and NqrF.</text>
</comment>
<dbReference type="PIRSF" id="PIRSF009437">
    <property type="entry name" value="NQR-1_subunit_C"/>
    <property type="match status" value="1"/>
</dbReference>
<gene>
    <name evidence="16" type="primary">nqrC</name>
    <name evidence="19" type="ORF">GCM10023189_41680</name>
</gene>
<evidence type="ECO:0000256" key="16">
    <source>
        <dbReference type="HAMAP-Rule" id="MF_00427"/>
    </source>
</evidence>
<dbReference type="PANTHER" id="PTHR37838">
    <property type="entry name" value="NA(+)-TRANSLOCATING NADH-QUINONE REDUCTASE SUBUNIT C"/>
    <property type="match status" value="1"/>
</dbReference>
<evidence type="ECO:0000256" key="10">
    <source>
        <dbReference type="ARBA" id="ARBA00023027"/>
    </source>
</evidence>
<reference evidence="20" key="1">
    <citation type="journal article" date="2019" name="Int. J. Syst. Evol. Microbiol.">
        <title>The Global Catalogue of Microorganisms (GCM) 10K type strain sequencing project: providing services to taxonomists for standard genome sequencing and annotation.</title>
        <authorList>
            <consortium name="The Broad Institute Genomics Platform"/>
            <consortium name="The Broad Institute Genome Sequencing Center for Infectious Disease"/>
            <person name="Wu L."/>
            <person name="Ma J."/>
        </authorList>
    </citation>
    <scope>NUCLEOTIDE SEQUENCE [LARGE SCALE GENOMIC DNA]</scope>
    <source>
        <strain evidence="20">JCM 17927</strain>
    </source>
</reference>
<keyword evidence="12 16" id="KW-0406">Ion transport</keyword>
<dbReference type="EMBL" id="BAABHD010000074">
    <property type="protein sequence ID" value="GAA4463537.1"/>
    <property type="molecule type" value="Genomic_DNA"/>
</dbReference>
<comment type="function">
    <text evidence="16">NQR complex catalyzes the reduction of ubiquinone-1 to ubiquinol by two successive reactions, coupled with the transport of Na(+) ions from the cytoplasm to the periplasm. NqrA to NqrE are probably involved in the second step, the conversion of ubisemiquinone to ubiquinol.</text>
</comment>
<keyword evidence="15 16" id="KW-0739">Sodium transport</keyword>
<keyword evidence="5 16" id="KW-0285">Flavoprotein</keyword>
<evidence type="ECO:0000313" key="19">
    <source>
        <dbReference type="EMBL" id="GAA4463537.1"/>
    </source>
</evidence>
<dbReference type="InterPro" id="IPR007329">
    <property type="entry name" value="FMN-bd"/>
</dbReference>
<comment type="caution">
    <text evidence="16">Lacks conserved residue(s) required for the propagation of feature annotation.</text>
</comment>
<comment type="cofactor">
    <cofactor evidence="16 17">
        <name>FMN</name>
        <dbReference type="ChEBI" id="CHEBI:58210"/>
    </cofactor>
</comment>
<organism evidence="19 20">
    <name type="scientific">Nibrella saemangeumensis</name>
    <dbReference type="NCBI Taxonomy" id="1084526"/>
    <lineage>
        <taxon>Bacteria</taxon>
        <taxon>Pseudomonadati</taxon>
        <taxon>Bacteroidota</taxon>
        <taxon>Cytophagia</taxon>
        <taxon>Cytophagales</taxon>
        <taxon>Spirosomataceae</taxon>
        <taxon>Nibrella</taxon>
    </lineage>
</organism>
<keyword evidence="10 16" id="KW-0520">NAD</keyword>
<evidence type="ECO:0000259" key="18">
    <source>
        <dbReference type="SMART" id="SM00900"/>
    </source>
</evidence>
<evidence type="ECO:0000256" key="1">
    <source>
        <dbReference type="ARBA" id="ARBA00022448"/>
    </source>
</evidence>
<dbReference type="HAMAP" id="MF_00427">
    <property type="entry name" value="NqrC"/>
    <property type="match status" value="1"/>
</dbReference>
<evidence type="ECO:0000256" key="9">
    <source>
        <dbReference type="ARBA" id="ARBA00022989"/>
    </source>
</evidence>
<keyword evidence="3" id="KW-0997">Cell inner membrane</keyword>
<keyword evidence="14 16" id="KW-0472">Membrane</keyword>
<evidence type="ECO:0000313" key="20">
    <source>
        <dbReference type="Proteomes" id="UP001501175"/>
    </source>
</evidence>
<comment type="subcellular location">
    <subcellularLocation>
        <location evidence="16">Cell membrane</location>
        <topology evidence="16">Single-pass membrane protein</topology>
    </subcellularLocation>
</comment>
<dbReference type="RefSeq" id="WP_345246674.1">
    <property type="nucleotide sequence ID" value="NZ_BAABHD010000074.1"/>
</dbReference>
<feature type="domain" description="FMN-binding" evidence="18">
    <location>
        <begin position="124"/>
        <end position="225"/>
    </location>
</feature>
<accession>A0ABP8N9M7</accession>
<comment type="catalytic activity">
    <reaction evidence="16 17">
        <text>a ubiquinone + n Na(+)(in) + NADH + H(+) = a ubiquinol + n Na(+)(out) + NAD(+)</text>
        <dbReference type="Rhea" id="RHEA:47748"/>
        <dbReference type="Rhea" id="RHEA-COMP:9565"/>
        <dbReference type="Rhea" id="RHEA-COMP:9566"/>
        <dbReference type="ChEBI" id="CHEBI:15378"/>
        <dbReference type="ChEBI" id="CHEBI:16389"/>
        <dbReference type="ChEBI" id="CHEBI:17976"/>
        <dbReference type="ChEBI" id="CHEBI:29101"/>
        <dbReference type="ChEBI" id="CHEBI:57540"/>
        <dbReference type="ChEBI" id="CHEBI:57945"/>
        <dbReference type="EC" id="7.2.1.1"/>
    </reaction>
</comment>
<keyword evidence="1 16" id="KW-0813">Transport</keyword>
<keyword evidence="4 16" id="KW-0597">Phosphoprotein</keyword>
<dbReference type="InterPro" id="IPR010204">
    <property type="entry name" value="NqrC"/>
</dbReference>
<comment type="caution">
    <text evidence="19">The sequence shown here is derived from an EMBL/GenBank/DDBJ whole genome shotgun (WGS) entry which is preliminary data.</text>
</comment>
<dbReference type="Pfam" id="PF04205">
    <property type="entry name" value="FMN_bind"/>
    <property type="match status" value="1"/>
</dbReference>
<evidence type="ECO:0000256" key="11">
    <source>
        <dbReference type="ARBA" id="ARBA00023053"/>
    </source>
</evidence>
<evidence type="ECO:0000256" key="17">
    <source>
        <dbReference type="PIRNR" id="PIRNR009437"/>
    </source>
</evidence>
<comment type="similarity">
    <text evidence="16 17">Belongs to the NqrC family.</text>
</comment>
<keyword evidence="20" id="KW-1185">Reference proteome</keyword>
<evidence type="ECO:0000256" key="15">
    <source>
        <dbReference type="ARBA" id="ARBA00023201"/>
    </source>
</evidence>
<dbReference type="EC" id="7.2.1.1" evidence="16 17"/>
<evidence type="ECO:0000256" key="2">
    <source>
        <dbReference type="ARBA" id="ARBA00022475"/>
    </source>
</evidence>
<dbReference type="Proteomes" id="UP001501175">
    <property type="component" value="Unassembled WGS sequence"/>
</dbReference>
<dbReference type="PANTHER" id="PTHR37838:SF1">
    <property type="entry name" value="NA(+)-TRANSLOCATING NADH-QUINONE REDUCTASE SUBUNIT C"/>
    <property type="match status" value="1"/>
</dbReference>
<dbReference type="NCBIfam" id="TIGR01938">
    <property type="entry name" value="nqrC"/>
    <property type="match status" value="1"/>
</dbReference>
<feature type="modified residue" description="FMN phosphoryl threonine" evidence="16">
    <location>
        <position position="208"/>
    </location>
</feature>
<evidence type="ECO:0000256" key="13">
    <source>
        <dbReference type="ARBA" id="ARBA00023075"/>
    </source>
</evidence>
<evidence type="ECO:0000256" key="3">
    <source>
        <dbReference type="ARBA" id="ARBA00022519"/>
    </source>
</evidence>